<sequence>MHTLGLDSQKNSDNNKSKPDHYQATIFQGERDQLSYGMQHGPEAAPGFVDAPQRDNLGLALQPTTQSQDKPFRNRIRDILDGVDAMPGTKYHSSEPMALNLLLQSWEPKASAGASSTGKTILVAAKNAKTGMPGSPWPTRKCRVTGLPKRLTLQDDCPGYSERKDERTWVKWCEADNRLPKRIDGYETGDSDLEWSEFQAKRREQQKKRQR</sequence>
<feature type="region of interest" description="Disordered" evidence="1">
    <location>
        <begin position="1"/>
        <end position="53"/>
    </location>
</feature>
<name>K1X3K9_MARBU</name>
<dbReference type="InParanoid" id="K1X3K9"/>
<organism evidence="2 3">
    <name type="scientific">Marssonina brunnea f. sp. multigermtubi (strain MB_m1)</name>
    <name type="common">Marssonina leaf spot fungus</name>
    <dbReference type="NCBI Taxonomy" id="1072389"/>
    <lineage>
        <taxon>Eukaryota</taxon>
        <taxon>Fungi</taxon>
        <taxon>Dikarya</taxon>
        <taxon>Ascomycota</taxon>
        <taxon>Pezizomycotina</taxon>
        <taxon>Leotiomycetes</taxon>
        <taxon>Helotiales</taxon>
        <taxon>Drepanopezizaceae</taxon>
        <taxon>Drepanopeziza</taxon>
    </lineage>
</organism>
<dbReference type="EMBL" id="JH921430">
    <property type="protein sequence ID" value="EKD19821.1"/>
    <property type="molecule type" value="Genomic_DNA"/>
</dbReference>
<evidence type="ECO:0000256" key="1">
    <source>
        <dbReference type="SAM" id="MobiDB-lite"/>
    </source>
</evidence>
<proteinExistence type="predicted"/>
<dbReference type="GeneID" id="18757708"/>
<dbReference type="HOGENOM" id="CLU_1305100_0_0_1"/>
<dbReference type="OrthoDB" id="10292485at2759"/>
<evidence type="ECO:0000313" key="2">
    <source>
        <dbReference type="EMBL" id="EKD19821.1"/>
    </source>
</evidence>
<dbReference type="KEGG" id="mbe:MBM_01773"/>
<accession>K1X3K9</accession>
<protein>
    <submittedName>
        <fullName evidence="2">Uncharacterized protein</fullName>
    </submittedName>
</protein>
<keyword evidence="3" id="KW-1185">Reference proteome</keyword>
<evidence type="ECO:0000313" key="3">
    <source>
        <dbReference type="Proteomes" id="UP000006753"/>
    </source>
</evidence>
<dbReference type="AlphaFoldDB" id="K1X3K9"/>
<reference evidence="2 3" key="1">
    <citation type="journal article" date="2012" name="BMC Genomics">
        <title>Sequencing the genome of Marssonina brunnea reveals fungus-poplar co-evolution.</title>
        <authorList>
            <person name="Zhu S."/>
            <person name="Cao Y.-Z."/>
            <person name="Jiang C."/>
            <person name="Tan B.-Y."/>
            <person name="Wang Z."/>
            <person name="Feng S."/>
            <person name="Zhang L."/>
            <person name="Su X.-H."/>
            <person name="Brejova B."/>
            <person name="Vinar T."/>
            <person name="Xu M."/>
            <person name="Wang M.-X."/>
            <person name="Zhang S.-G."/>
            <person name="Huang M.-R."/>
            <person name="Wu R."/>
            <person name="Zhou Y."/>
        </authorList>
    </citation>
    <scope>NUCLEOTIDE SEQUENCE [LARGE SCALE GENOMIC DNA]</scope>
    <source>
        <strain evidence="2 3">MB_m1</strain>
    </source>
</reference>
<feature type="compositionally biased region" description="Polar residues" evidence="1">
    <location>
        <begin position="1"/>
        <end position="12"/>
    </location>
</feature>
<dbReference type="Proteomes" id="UP000006753">
    <property type="component" value="Unassembled WGS sequence"/>
</dbReference>
<gene>
    <name evidence="2" type="ORF">MBM_01773</name>
</gene>